<dbReference type="EMBL" id="MKGI01000043">
    <property type="protein sequence ID" value="OEL11298.1"/>
    <property type="molecule type" value="Genomic_DNA"/>
</dbReference>
<dbReference type="RefSeq" id="WP_069798286.1">
    <property type="nucleotide sequence ID" value="NZ_CP034157.1"/>
</dbReference>
<evidence type="ECO:0000256" key="7">
    <source>
        <dbReference type="ARBA" id="ARBA00022755"/>
    </source>
</evidence>
<comment type="caution">
    <text evidence="15">The sequence shown here is derived from an EMBL/GenBank/DDBJ whole genome shotgun (WGS) entry which is preliminary data.</text>
</comment>
<evidence type="ECO:0000313" key="16">
    <source>
        <dbReference type="Proteomes" id="UP000095601"/>
    </source>
</evidence>
<dbReference type="Pfam" id="PF02844">
    <property type="entry name" value="GARS_N"/>
    <property type="match status" value="1"/>
</dbReference>
<dbReference type="PANTHER" id="PTHR43472">
    <property type="entry name" value="PHOSPHORIBOSYLAMINE--GLYCINE LIGASE"/>
    <property type="match status" value="1"/>
</dbReference>
<dbReference type="Pfam" id="PF01071">
    <property type="entry name" value="GARS_A"/>
    <property type="match status" value="1"/>
</dbReference>
<dbReference type="Gene3D" id="3.90.600.10">
    <property type="entry name" value="Phosphoribosylglycinamide synthetase, C-terminal domain"/>
    <property type="match status" value="1"/>
</dbReference>
<dbReference type="GO" id="GO:0004637">
    <property type="term" value="F:phosphoribosylamine-glycine ligase activity"/>
    <property type="evidence" value="ECO:0007669"/>
    <property type="project" value="UniProtKB-UniRule"/>
</dbReference>
<dbReference type="SMART" id="SM01210">
    <property type="entry name" value="GARS_C"/>
    <property type="match status" value="1"/>
</dbReference>
<keyword evidence="5 12" id="KW-0436">Ligase</keyword>
<organism evidence="15 16">
    <name type="scientific">Cloacibacterium normanense</name>
    <dbReference type="NCBI Taxonomy" id="237258"/>
    <lineage>
        <taxon>Bacteria</taxon>
        <taxon>Pseudomonadati</taxon>
        <taxon>Bacteroidota</taxon>
        <taxon>Flavobacteriia</taxon>
        <taxon>Flavobacteriales</taxon>
        <taxon>Weeksellaceae</taxon>
    </lineage>
</organism>
<dbReference type="InterPro" id="IPR020562">
    <property type="entry name" value="PRibGlycinamide_synth_N"/>
</dbReference>
<dbReference type="Gene3D" id="3.40.50.20">
    <property type="match status" value="1"/>
</dbReference>
<dbReference type="InterPro" id="IPR020561">
    <property type="entry name" value="PRibGlycinamid_synth_ATP-grasp"/>
</dbReference>
<dbReference type="SUPFAM" id="SSF51246">
    <property type="entry name" value="Rudiment single hybrid motif"/>
    <property type="match status" value="1"/>
</dbReference>
<gene>
    <name evidence="12 15" type="primary">purD</name>
    <name evidence="15" type="ORF">BHF72_2168</name>
</gene>
<dbReference type="PANTHER" id="PTHR43472:SF1">
    <property type="entry name" value="PHOSPHORIBOSYLAMINE--GLYCINE LIGASE, CHLOROPLASTIC"/>
    <property type="match status" value="1"/>
</dbReference>
<evidence type="ECO:0000256" key="12">
    <source>
        <dbReference type="HAMAP-Rule" id="MF_00138"/>
    </source>
</evidence>
<evidence type="ECO:0000256" key="10">
    <source>
        <dbReference type="ARBA" id="ARBA00042242"/>
    </source>
</evidence>
<evidence type="ECO:0000256" key="11">
    <source>
        <dbReference type="ARBA" id="ARBA00042864"/>
    </source>
</evidence>
<dbReference type="InterPro" id="IPR000115">
    <property type="entry name" value="PRibGlycinamide_synth"/>
</dbReference>
<dbReference type="InterPro" id="IPR020559">
    <property type="entry name" value="PRibGlycinamide_synth_CS"/>
</dbReference>
<dbReference type="PATRIC" id="fig|237258.4.peg.2330"/>
<comment type="similarity">
    <text evidence="9 12">Belongs to the GARS family.</text>
</comment>
<reference evidence="15 16" key="1">
    <citation type="submission" date="2016-09" db="EMBL/GenBank/DDBJ databases">
        <authorList>
            <person name="Capua I."/>
            <person name="De Benedictis P."/>
            <person name="Joannis T."/>
            <person name="Lombin L.H."/>
            <person name="Cattoli G."/>
        </authorList>
    </citation>
    <scope>NUCLEOTIDE SEQUENCE [LARGE SCALE GENOMIC DNA]</scope>
    <source>
        <strain evidence="15 16">NRS-1</strain>
    </source>
</reference>
<dbReference type="SMART" id="SM01209">
    <property type="entry name" value="GARS_A"/>
    <property type="match status" value="1"/>
</dbReference>
<proteinExistence type="inferred from homology"/>
<keyword evidence="7 12" id="KW-0658">Purine biosynthesis</keyword>
<dbReference type="InterPro" id="IPR011761">
    <property type="entry name" value="ATP-grasp"/>
</dbReference>
<dbReference type="PROSITE" id="PS50975">
    <property type="entry name" value="ATP_GRASP"/>
    <property type="match status" value="1"/>
</dbReference>
<evidence type="ECO:0000256" key="2">
    <source>
        <dbReference type="ARBA" id="ARBA00001946"/>
    </source>
</evidence>
<evidence type="ECO:0000256" key="1">
    <source>
        <dbReference type="ARBA" id="ARBA00001936"/>
    </source>
</evidence>
<dbReference type="GO" id="GO:0006189">
    <property type="term" value="P:'de novo' IMP biosynthetic process"/>
    <property type="evidence" value="ECO:0007669"/>
    <property type="project" value="UniProtKB-UniRule"/>
</dbReference>
<dbReference type="SUPFAM" id="SSF56059">
    <property type="entry name" value="Glutathione synthetase ATP-binding domain-like"/>
    <property type="match status" value="1"/>
</dbReference>
<evidence type="ECO:0000256" key="9">
    <source>
        <dbReference type="ARBA" id="ARBA00038345"/>
    </source>
</evidence>
<evidence type="ECO:0000256" key="5">
    <source>
        <dbReference type="ARBA" id="ARBA00022598"/>
    </source>
</evidence>
<protein>
    <recommendedName>
        <fullName evidence="4 12">Phosphoribosylamine--glycine ligase</fullName>
        <ecNumber evidence="4 12">6.3.4.13</ecNumber>
    </recommendedName>
    <alternativeName>
        <fullName evidence="12">GARS</fullName>
    </alternativeName>
    <alternativeName>
        <fullName evidence="10 12">Glycinamide ribonucleotide synthetase</fullName>
    </alternativeName>
    <alternativeName>
        <fullName evidence="11 12">Phosphoribosylglycinamide synthetase</fullName>
    </alternativeName>
</protein>
<evidence type="ECO:0000256" key="8">
    <source>
        <dbReference type="ARBA" id="ARBA00022840"/>
    </source>
</evidence>
<dbReference type="STRING" id="237258.SAMN04489756_10157"/>
<dbReference type="InterPro" id="IPR037123">
    <property type="entry name" value="PRibGlycinamide_synth_C_sf"/>
</dbReference>
<keyword evidence="16" id="KW-1185">Reference proteome</keyword>
<comment type="cofactor">
    <cofactor evidence="2">
        <name>Mg(2+)</name>
        <dbReference type="ChEBI" id="CHEBI:18420"/>
    </cofactor>
</comment>
<dbReference type="GO" id="GO:0046872">
    <property type="term" value="F:metal ion binding"/>
    <property type="evidence" value="ECO:0007669"/>
    <property type="project" value="InterPro"/>
</dbReference>
<evidence type="ECO:0000313" key="15">
    <source>
        <dbReference type="EMBL" id="OEL11298.1"/>
    </source>
</evidence>
<sequence length="412" mass="45591">MKVLIIGNGGRESAIAKKLSEDKRISQMFFAKGNATTENLGKNLPYDSVAELRDFALREKIDFTFVGPELPLVNGIVDEFQKHNLKIFGPTKRAADLEGSKAFSKKFMQDYGIRTAKAAIFDSYVEADQYIQNHSYPLVIKASGLASGKGVVICEDKETAHHTLHQFMIERIYGDAGIKVVVEEFLQGFEASIIAFWNGEKAFPCVSAKDYKKVGNGNTGANTGGMGTVAPSPEFTAEHLADFNKNILEPTVKGIKDKALDFVGIIFFGVLVQDNQCYLLEYNMRFGDPETQVIMALLENNLLDVIHDCIEGKDLDLQFSDKKAICLVMCSGGYPGNFEIGYEIQGLDKVKHSNVLFAGAEQIAGKVVTNSGRVLNVVATGDTYEEAREKVYEDAKTLHFDYAFYREDIGKF</sequence>
<dbReference type="NCBIfam" id="TIGR00877">
    <property type="entry name" value="purD"/>
    <property type="match status" value="1"/>
</dbReference>
<dbReference type="AlphaFoldDB" id="A0A1E5UEQ6"/>
<dbReference type="PROSITE" id="PS00184">
    <property type="entry name" value="GARS"/>
    <property type="match status" value="1"/>
</dbReference>
<dbReference type="Gene3D" id="3.30.470.20">
    <property type="entry name" value="ATP-grasp fold, B domain"/>
    <property type="match status" value="1"/>
</dbReference>
<evidence type="ECO:0000259" key="14">
    <source>
        <dbReference type="PROSITE" id="PS50975"/>
    </source>
</evidence>
<dbReference type="GO" id="GO:0009113">
    <property type="term" value="P:purine nucleobase biosynthetic process"/>
    <property type="evidence" value="ECO:0007669"/>
    <property type="project" value="InterPro"/>
</dbReference>
<evidence type="ECO:0000256" key="6">
    <source>
        <dbReference type="ARBA" id="ARBA00022741"/>
    </source>
</evidence>
<dbReference type="InterPro" id="IPR016185">
    <property type="entry name" value="PreATP-grasp_dom_sf"/>
</dbReference>
<name>A0A1E5UEQ6_9FLAO</name>
<dbReference type="InterPro" id="IPR013815">
    <property type="entry name" value="ATP_grasp_subdomain_1"/>
</dbReference>
<dbReference type="Gene3D" id="3.30.1490.20">
    <property type="entry name" value="ATP-grasp fold, A domain"/>
    <property type="match status" value="1"/>
</dbReference>
<dbReference type="EC" id="6.3.4.13" evidence="4 12"/>
<dbReference type="GO" id="GO:0005524">
    <property type="term" value="F:ATP binding"/>
    <property type="evidence" value="ECO:0007669"/>
    <property type="project" value="UniProtKB-UniRule"/>
</dbReference>
<dbReference type="PROSITE" id="PS00866">
    <property type="entry name" value="CPSASE_1"/>
    <property type="match status" value="1"/>
</dbReference>
<comment type="cofactor">
    <cofactor evidence="1">
        <name>Mn(2+)</name>
        <dbReference type="ChEBI" id="CHEBI:29035"/>
    </cofactor>
</comment>
<comment type="catalytic activity">
    <reaction evidence="12">
        <text>5-phospho-beta-D-ribosylamine + glycine + ATP = N(1)-(5-phospho-beta-D-ribosyl)glycinamide + ADP + phosphate + H(+)</text>
        <dbReference type="Rhea" id="RHEA:17453"/>
        <dbReference type="ChEBI" id="CHEBI:15378"/>
        <dbReference type="ChEBI" id="CHEBI:30616"/>
        <dbReference type="ChEBI" id="CHEBI:43474"/>
        <dbReference type="ChEBI" id="CHEBI:57305"/>
        <dbReference type="ChEBI" id="CHEBI:58681"/>
        <dbReference type="ChEBI" id="CHEBI:143788"/>
        <dbReference type="ChEBI" id="CHEBI:456216"/>
        <dbReference type="EC" id="6.3.4.13"/>
    </reaction>
</comment>
<keyword evidence="6 13" id="KW-0547">Nucleotide-binding</keyword>
<comment type="pathway">
    <text evidence="3 12">Purine metabolism; IMP biosynthesis via de novo pathway; N(1)-(5-phospho-D-ribosyl)glycinamide from 5-phospho-alpha-D-ribose 1-diphosphate: step 2/2.</text>
</comment>
<evidence type="ECO:0000256" key="13">
    <source>
        <dbReference type="PROSITE-ProRule" id="PRU00409"/>
    </source>
</evidence>
<dbReference type="HAMAP" id="MF_00138">
    <property type="entry name" value="GARS"/>
    <property type="match status" value="1"/>
</dbReference>
<feature type="domain" description="ATP-grasp" evidence="14">
    <location>
        <begin position="105"/>
        <end position="311"/>
    </location>
</feature>
<dbReference type="SUPFAM" id="SSF52440">
    <property type="entry name" value="PreATP-grasp domain"/>
    <property type="match status" value="1"/>
</dbReference>
<dbReference type="Pfam" id="PF02843">
    <property type="entry name" value="GARS_C"/>
    <property type="match status" value="1"/>
</dbReference>
<dbReference type="UniPathway" id="UPA00074">
    <property type="reaction ID" value="UER00125"/>
</dbReference>
<keyword evidence="8 13" id="KW-0067">ATP-binding</keyword>
<dbReference type="InterPro" id="IPR020560">
    <property type="entry name" value="PRibGlycinamide_synth_C-dom"/>
</dbReference>
<dbReference type="Proteomes" id="UP000095601">
    <property type="component" value="Unassembled WGS sequence"/>
</dbReference>
<evidence type="ECO:0000256" key="4">
    <source>
        <dbReference type="ARBA" id="ARBA00013255"/>
    </source>
</evidence>
<accession>A0A1E5UEQ6</accession>
<dbReference type="OrthoDB" id="9807240at2"/>
<dbReference type="InterPro" id="IPR011054">
    <property type="entry name" value="Rudment_hybrid_motif"/>
</dbReference>
<dbReference type="InterPro" id="IPR005479">
    <property type="entry name" value="CPAse_ATP-bd"/>
</dbReference>
<evidence type="ECO:0000256" key="3">
    <source>
        <dbReference type="ARBA" id="ARBA00005174"/>
    </source>
</evidence>
<dbReference type="KEGG" id="cnr:EB819_04120"/>